<comment type="caution">
    <text evidence="2">The sequence shown here is derived from an EMBL/GenBank/DDBJ whole genome shotgun (WGS) entry which is preliminary data.</text>
</comment>
<dbReference type="SUPFAM" id="SSF88713">
    <property type="entry name" value="Glycoside hydrolase/deacetylase"/>
    <property type="match status" value="1"/>
</dbReference>
<dbReference type="Gene3D" id="3.20.20.370">
    <property type="entry name" value="Glycoside hydrolase/deacetylase"/>
    <property type="match status" value="1"/>
</dbReference>
<dbReference type="Proteomes" id="UP000281112">
    <property type="component" value="Unassembled WGS sequence"/>
</dbReference>
<dbReference type="NCBIfam" id="NF003816">
    <property type="entry name" value="PRK05406.1-5"/>
    <property type="match status" value="1"/>
</dbReference>
<evidence type="ECO:0000313" key="3">
    <source>
        <dbReference type="Proteomes" id="UP000281112"/>
    </source>
</evidence>
<dbReference type="EMBL" id="RJVQ01000002">
    <property type="protein sequence ID" value="RQW64320.1"/>
    <property type="molecule type" value="Genomic_DNA"/>
</dbReference>
<keyword evidence="3" id="KW-1185">Reference proteome</keyword>
<gene>
    <name evidence="2" type="primary">pxpA</name>
    <name evidence="2" type="ORF">EES38_07010</name>
</gene>
<dbReference type="PANTHER" id="PTHR30292:SF0">
    <property type="entry name" value="5-OXOPROLINASE SUBUNIT A"/>
    <property type="match status" value="1"/>
</dbReference>
<dbReference type="RefSeq" id="WP_124936442.1">
    <property type="nucleotide sequence ID" value="NZ_RJVQ01000002.1"/>
</dbReference>
<evidence type="ECO:0000313" key="2">
    <source>
        <dbReference type="EMBL" id="RQW64320.1"/>
    </source>
</evidence>
<organism evidence="2 3">
    <name type="scientific">Vibrio viridaestus</name>
    <dbReference type="NCBI Taxonomy" id="2487322"/>
    <lineage>
        <taxon>Bacteria</taxon>
        <taxon>Pseudomonadati</taxon>
        <taxon>Pseudomonadota</taxon>
        <taxon>Gammaproteobacteria</taxon>
        <taxon>Vibrionales</taxon>
        <taxon>Vibrionaceae</taxon>
        <taxon>Vibrio</taxon>
    </lineage>
</organism>
<keyword evidence="2" id="KW-0378">Hydrolase</keyword>
<dbReference type="OrthoDB" id="9773478at2"/>
<name>A0A3N9TJF8_9VIBR</name>
<dbReference type="NCBIfam" id="NF003814">
    <property type="entry name" value="PRK05406.1-3"/>
    <property type="match status" value="1"/>
</dbReference>
<dbReference type="InterPro" id="IPR011330">
    <property type="entry name" value="Glyco_hydro/deAcase_b/a-brl"/>
</dbReference>
<keyword evidence="1" id="KW-0547">Nucleotide-binding</keyword>
<evidence type="ECO:0000256" key="1">
    <source>
        <dbReference type="ARBA" id="ARBA00022741"/>
    </source>
</evidence>
<dbReference type="GO" id="GO:0005975">
    <property type="term" value="P:carbohydrate metabolic process"/>
    <property type="evidence" value="ECO:0007669"/>
    <property type="project" value="InterPro"/>
</dbReference>
<dbReference type="GO" id="GO:0005524">
    <property type="term" value="F:ATP binding"/>
    <property type="evidence" value="ECO:0007669"/>
    <property type="project" value="UniProtKB-KW"/>
</dbReference>
<protein>
    <submittedName>
        <fullName evidence="2">5-oxoprolinase subunit PxpA</fullName>
        <ecNumber evidence="2">3.5.2.9</ecNumber>
    </submittedName>
</protein>
<proteinExistence type="predicted"/>
<reference evidence="2 3" key="1">
    <citation type="submission" date="2018-11" db="EMBL/GenBank/DDBJ databases">
        <title>Vibrio LJC006 sp. nov., isolated from seawater during the bloom of the enteromorpha.</title>
        <authorList>
            <person name="Liang J."/>
        </authorList>
    </citation>
    <scope>NUCLEOTIDE SEQUENCE [LARGE SCALE GENOMIC DNA]</scope>
    <source>
        <strain evidence="2 3">LJC006</strain>
    </source>
</reference>
<accession>A0A3N9TJF8</accession>
<dbReference type="PANTHER" id="PTHR30292">
    <property type="entry name" value="UNCHARACTERIZED PROTEIN YBGL-RELATED"/>
    <property type="match status" value="1"/>
</dbReference>
<dbReference type="Pfam" id="PF03746">
    <property type="entry name" value="LamB_YcsF"/>
    <property type="match status" value="1"/>
</dbReference>
<dbReference type="GO" id="GO:0017168">
    <property type="term" value="F:5-oxoprolinase (ATP-hydrolyzing) activity"/>
    <property type="evidence" value="ECO:0007669"/>
    <property type="project" value="UniProtKB-EC"/>
</dbReference>
<dbReference type="InterPro" id="IPR005501">
    <property type="entry name" value="LamB/YcsF/PxpA-like"/>
</dbReference>
<dbReference type="AlphaFoldDB" id="A0A3N9TJF8"/>
<dbReference type="EC" id="3.5.2.9" evidence="2"/>
<sequence>MKRVDLNSDMGEGFGPWTIGDGVDSDIMPMISSANIATGFHAGDPSTMATTLRLAKQHNVSVGAHPGFRDLVGFGRRHIHSSPEELVNDVIYQVGALRELAKMYDLSLQHVKPHGALYMHISNDEMLATLFVDKLKQVSPDTYLYAMSGSKVHHLARDAGIKVIGEFYADRDYDNSGSIVFTRKVGRMDPDAIAQKVLKACTEGTVTTVEGMDIPIDFESVCIHSDTPGALDLVKATYAKLKEAGISITSPSAQ</sequence>